<gene>
    <name evidence="18" type="ORF">pdam_00017658</name>
</gene>
<evidence type="ECO:0000256" key="4">
    <source>
        <dbReference type="ARBA" id="ARBA00017829"/>
    </source>
</evidence>
<evidence type="ECO:0000256" key="14">
    <source>
        <dbReference type="PROSITE-ProRule" id="PRU00023"/>
    </source>
</evidence>
<name>A0A3M6TI43_POCDA</name>
<feature type="compositionally biased region" description="Acidic residues" evidence="17">
    <location>
        <begin position="508"/>
        <end position="517"/>
    </location>
</feature>
<dbReference type="PROSITE" id="PS50088">
    <property type="entry name" value="ANK_REPEAT"/>
    <property type="match status" value="3"/>
</dbReference>
<dbReference type="PROSITE" id="PS50297">
    <property type="entry name" value="ANK_REP_REGION"/>
    <property type="match status" value="3"/>
</dbReference>
<dbReference type="EMBL" id="RCHS01003559">
    <property type="protein sequence ID" value="RMX40924.1"/>
    <property type="molecule type" value="Genomic_DNA"/>
</dbReference>
<comment type="similarity">
    <text evidence="3">Belongs to the Tonsoku family.</text>
</comment>
<evidence type="ECO:0000256" key="12">
    <source>
        <dbReference type="ARBA" id="ARBA00023204"/>
    </source>
</evidence>
<dbReference type="Gene3D" id="3.80.10.10">
    <property type="entry name" value="Ribonuclease Inhibitor"/>
    <property type="match status" value="3"/>
</dbReference>
<keyword evidence="16" id="KW-0175">Coiled coil</keyword>
<dbReference type="SUPFAM" id="SSF48403">
    <property type="entry name" value="Ankyrin repeat"/>
    <property type="match status" value="1"/>
</dbReference>
<dbReference type="PRINTS" id="PR01415">
    <property type="entry name" value="ANKYRIN"/>
</dbReference>
<feature type="region of interest" description="Disordered" evidence="17">
    <location>
        <begin position="506"/>
        <end position="545"/>
    </location>
</feature>
<evidence type="ECO:0000256" key="7">
    <source>
        <dbReference type="ARBA" id="ARBA00022737"/>
    </source>
</evidence>
<dbReference type="InterPro" id="IPR052311">
    <property type="entry name" value="MMS22L-TONSL_complex_comp"/>
</dbReference>
<evidence type="ECO:0000256" key="15">
    <source>
        <dbReference type="PROSITE-ProRule" id="PRU00339"/>
    </source>
</evidence>
<feature type="coiled-coil region" evidence="16">
    <location>
        <begin position="2"/>
        <end position="29"/>
    </location>
</feature>
<dbReference type="SMART" id="SM00028">
    <property type="entry name" value="TPR"/>
    <property type="match status" value="5"/>
</dbReference>
<dbReference type="STRING" id="46731.A0A3M6TI43"/>
<dbReference type="Gene3D" id="1.25.40.20">
    <property type="entry name" value="Ankyrin repeat-containing domain"/>
    <property type="match status" value="1"/>
</dbReference>
<dbReference type="Pfam" id="PF13516">
    <property type="entry name" value="LRR_6"/>
    <property type="match status" value="4"/>
</dbReference>
<keyword evidence="10" id="KW-0156">Chromatin regulator</keyword>
<keyword evidence="19" id="KW-1185">Reference proteome</keyword>
<dbReference type="InterPro" id="IPR036770">
    <property type="entry name" value="Ankyrin_rpt-contain_sf"/>
</dbReference>
<feature type="repeat" description="ANK" evidence="14">
    <location>
        <begin position="574"/>
        <end position="606"/>
    </location>
</feature>
<sequence>MEANFERELKQLKKKKLKAQEKGDLAEEAKLCNAVGEMLFHYGFYEKAVKEHTREVQLSEASQDTIGAAIAHRKVGECLCALKKYKEALFHQNLHLELAQSAKNLVEEQRALATIGRTWLVHSDDAINSDEVEEFLLEAQTAFLKSLDVCDKLHRSVSQKELLEMKSRLYLNLGIIYENQKDLSRAKNFIEKGLIIARDQGLRDTEYRCLLAIGGIQMKSDQDAHALRCFEQALLVARHGNNKFDEADALALLGKVFLKLGEFSAARSNLKKAYIINKTKRSDDLEELKSSLATAIKGIRFERKWAKLSEFSLDEQIKILDTLGDLYCQAKSFRKALGFYKRELDLAKCAGRSGTELSPIFVSLAITYFDLKCPQDAIDCYMKELETFSLEEGDAKKKCDTWCNIAYVHDKSGHDYEHIEDAYMKALSYAKQAGKPQAVLRVWKCLADTQKMFDLKDKYQTSVSKVTELERQFDIEVVSDDSDDEEGSSNGDEDLAKVLIENELLLSESDEDNDNEGEDSRPRNSSRQLRTRSQRKYVNEKGETPLHEAAIAGNSQRVKELLEKGSDVHARDYCGWLPLHEACNHGHLEVAKLLLMAGSNVNDQSGEHCCGVTPLHDAAENGHVHVVKLLLSHGASINLKDDKGRTALEAAIQTLNIDKADDELSTGRQQVVKLLRNHKATKISSELRRRNVVFDDDDNDEEADESSQENTSALQRFNDKLMKKEIERLQRMNKKILDNSNQGHVDEPHPPKTLSKGAFISEDDDSQENQLEVVLSYPSSSSGEPAHSSVHHVVGSANDMFSCDSDEASFDAVHNNGIDVGDDDSTYASMDEENGVEMVGLNDQNSDFGLSALITDPIVGTSSDTSSHYTGPVASHISQKTADWLVDDVGPRRAKRKRQAKLTNLARSTDRTRQTATASRPRHRLSLGNTHKGPRPKQSRLVVSQEPKAPESPSNTMSSHDNYVTNHWSQNDLLTLIPSGSEVTSTVLGVRTSVYDSPGASSRHTVTPGGTPPMRLKVWVQDKMFLIPCPQGNAQEAKSVGWLAEQASLRYFSSSGLRPVLALKTKEGAFLSVEDKITDVLSSNEEVIASVESWDLPALSERYHDACLNTNTDVFAVLACLDKSLVHGRLYICVVFYGVDVLCILEADPHLSSLHLVNKALQDIFVLPLFRALQCHDTLTKLSLPGNRIGDSGIQHLVSALPTLPSLAVLDLASNGITNKGLSFVAIALTSKESLSSGPQQNCILQKLEELVISYNWLGDSAGSSLAVILKGCPILNILRIESCGLTHEVVAQGKAFASALKGSKLLQLSVAYNSLGPQGITDLMRALPSESLNHLNVTSSLQDQGNQLAFQSIEGFMEIGCILSHLVLGDCFIADKDLELLFKARHIFSILSLDLSCNKIGADGLPFLERLVRESCKLSTLVLAGNEGIDSVGVKGLLVAAKDSKTLRKLNLSTCGVQSPLDDSFFDALKTAISQGDRECCLAELELSHNLISTVDKERLAEEWHIGYGGEGLTCLKNNLCLLTKS</sequence>
<organism evidence="18 19">
    <name type="scientific">Pocillopora damicornis</name>
    <name type="common">Cauliflower coral</name>
    <name type="synonym">Millepora damicornis</name>
    <dbReference type="NCBI Taxonomy" id="46731"/>
    <lineage>
        <taxon>Eukaryota</taxon>
        <taxon>Metazoa</taxon>
        <taxon>Cnidaria</taxon>
        <taxon>Anthozoa</taxon>
        <taxon>Hexacorallia</taxon>
        <taxon>Scleractinia</taxon>
        <taxon>Astrocoeniina</taxon>
        <taxon>Pocilloporidae</taxon>
        <taxon>Pocillopora</taxon>
    </lineage>
</organism>
<evidence type="ECO:0000256" key="16">
    <source>
        <dbReference type="SAM" id="Coils"/>
    </source>
</evidence>
<evidence type="ECO:0000313" key="19">
    <source>
        <dbReference type="Proteomes" id="UP000275408"/>
    </source>
</evidence>
<protein>
    <recommendedName>
        <fullName evidence="4">Tonsoku-like protein</fullName>
    </recommendedName>
</protein>
<keyword evidence="5" id="KW-0158">Chromosome</keyword>
<reference evidence="18 19" key="1">
    <citation type="journal article" date="2018" name="Sci. Rep.">
        <title>Comparative analysis of the Pocillopora damicornis genome highlights role of immune system in coral evolution.</title>
        <authorList>
            <person name="Cunning R."/>
            <person name="Bay R.A."/>
            <person name="Gillette P."/>
            <person name="Baker A.C."/>
            <person name="Traylor-Knowles N."/>
        </authorList>
    </citation>
    <scope>NUCLEOTIDE SEQUENCE [LARGE SCALE GENOMIC DNA]</scope>
    <source>
        <strain evidence="18">RSMAS</strain>
        <tissue evidence="18">Whole animal</tissue>
    </source>
</reference>
<keyword evidence="9 15" id="KW-0802">TPR repeat</keyword>
<evidence type="ECO:0000256" key="17">
    <source>
        <dbReference type="SAM" id="MobiDB-lite"/>
    </source>
</evidence>
<keyword evidence="11 14" id="KW-0040">ANK repeat</keyword>
<dbReference type="InterPro" id="IPR019734">
    <property type="entry name" value="TPR_rpt"/>
</dbReference>
<evidence type="ECO:0000256" key="1">
    <source>
        <dbReference type="ARBA" id="ARBA00004123"/>
    </source>
</evidence>
<keyword evidence="12" id="KW-0234">DNA repair</keyword>
<keyword evidence="8" id="KW-0227">DNA damage</keyword>
<dbReference type="SUPFAM" id="SSF52047">
    <property type="entry name" value="RNI-like"/>
    <property type="match status" value="1"/>
</dbReference>
<feature type="region of interest" description="Disordered" evidence="17">
    <location>
        <begin position="737"/>
        <end position="768"/>
    </location>
</feature>
<accession>A0A3M6TI43</accession>
<keyword evidence="6" id="KW-0433">Leucine-rich repeat</keyword>
<evidence type="ECO:0000256" key="9">
    <source>
        <dbReference type="ARBA" id="ARBA00022803"/>
    </source>
</evidence>
<dbReference type="InterPro" id="IPR001611">
    <property type="entry name" value="Leu-rich_rpt"/>
</dbReference>
<dbReference type="InterPro" id="IPR011990">
    <property type="entry name" value="TPR-like_helical_dom_sf"/>
</dbReference>
<comment type="subcellular location">
    <subcellularLocation>
        <location evidence="2">Chromosome</location>
    </subcellularLocation>
    <subcellularLocation>
        <location evidence="1">Nucleus</location>
    </subcellularLocation>
</comment>
<evidence type="ECO:0000313" key="18">
    <source>
        <dbReference type="EMBL" id="RMX40924.1"/>
    </source>
</evidence>
<dbReference type="Gene3D" id="1.25.40.10">
    <property type="entry name" value="Tetratricopeptide repeat domain"/>
    <property type="match status" value="2"/>
</dbReference>
<dbReference type="PANTHER" id="PTHR46358:SF1">
    <property type="entry name" value="TONSOKU-LIKE PROTEIN"/>
    <property type="match status" value="1"/>
</dbReference>
<evidence type="ECO:0000256" key="2">
    <source>
        <dbReference type="ARBA" id="ARBA00004286"/>
    </source>
</evidence>
<evidence type="ECO:0000256" key="8">
    <source>
        <dbReference type="ARBA" id="ARBA00022763"/>
    </source>
</evidence>
<feature type="repeat" description="TPR" evidence="15">
    <location>
        <begin position="247"/>
        <end position="280"/>
    </location>
</feature>
<comment type="caution">
    <text evidence="18">The sequence shown here is derived from an EMBL/GenBank/DDBJ whole genome shotgun (WGS) entry which is preliminary data.</text>
</comment>
<proteinExistence type="inferred from homology"/>
<dbReference type="SMART" id="SM00368">
    <property type="entry name" value="LRR_RI"/>
    <property type="match status" value="6"/>
</dbReference>
<evidence type="ECO:0000256" key="11">
    <source>
        <dbReference type="ARBA" id="ARBA00023043"/>
    </source>
</evidence>
<dbReference type="SMART" id="SM00248">
    <property type="entry name" value="ANK"/>
    <property type="match status" value="4"/>
</dbReference>
<evidence type="ECO:0000256" key="3">
    <source>
        <dbReference type="ARBA" id="ARBA00010999"/>
    </source>
</evidence>
<dbReference type="InterPro" id="IPR002110">
    <property type="entry name" value="Ankyrin_rpt"/>
</dbReference>
<dbReference type="Pfam" id="PF13181">
    <property type="entry name" value="TPR_8"/>
    <property type="match status" value="1"/>
</dbReference>
<keyword evidence="7" id="KW-0677">Repeat</keyword>
<dbReference type="GO" id="GO:0043596">
    <property type="term" value="C:nuclear replication fork"/>
    <property type="evidence" value="ECO:0007669"/>
    <property type="project" value="TreeGrafter"/>
</dbReference>
<evidence type="ECO:0000256" key="6">
    <source>
        <dbReference type="ARBA" id="ARBA00022614"/>
    </source>
</evidence>
<evidence type="ECO:0000256" key="13">
    <source>
        <dbReference type="ARBA" id="ARBA00023242"/>
    </source>
</evidence>
<dbReference type="GO" id="GO:0031297">
    <property type="term" value="P:replication fork processing"/>
    <property type="evidence" value="ECO:0007669"/>
    <property type="project" value="TreeGrafter"/>
</dbReference>
<dbReference type="InterPro" id="IPR032675">
    <property type="entry name" value="LRR_dom_sf"/>
</dbReference>
<dbReference type="Gene3D" id="3.10.20.90">
    <property type="entry name" value="Phosphatidylinositol 3-kinase Catalytic Subunit, Chain A, domain 1"/>
    <property type="match status" value="1"/>
</dbReference>
<keyword evidence="13" id="KW-0539">Nucleus</keyword>
<feature type="repeat" description="ANK" evidence="14">
    <location>
        <begin position="541"/>
        <end position="573"/>
    </location>
</feature>
<feature type="repeat" description="ANK" evidence="14">
    <location>
        <begin position="610"/>
        <end position="642"/>
    </location>
</feature>
<dbReference type="PROSITE" id="PS50005">
    <property type="entry name" value="TPR"/>
    <property type="match status" value="1"/>
</dbReference>
<dbReference type="OrthoDB" id="5806726at2759"/>
<feature type="region of interest" description="Disordered" evidence="17">
    <location>
        <begin position="888"/>
        <end position="960"/>
    </location>
</feature>
<dbReference type="PANTHER" id="PTHR46358">
    <property type="entry name" value="TONSOKU-LIKE PROTEIN"/>
    <property type="match status" value="1"/>
</dbReference>
<evidence type="ECO:0000256" key="5">
    <source>
        <dbReference type="ARBA" id="ARBA00022454"/>
    </source>
</evidence>
<evidence type="ECO:0000256" key="10">
    <source>
        <dbReference type="ARBA" id="ARBA00022853"/>
    </source>
</evidence>
<dbReference type="Pfam" id="PF12796">
    <property type="entry name" value="Ank_2"/>
    <property type="match status" value="2"/>
</dbReference>
<dbReference type="GO" id="GO:0000724">
    <property type="term" value="P:double-strand break repair via homologous recombination"/>
    <property type="evidence" value="ECO:0007669"/>
    <property type="project" value="TreeGrafter"/>
</dbReference>
<dbReference type="SUPFAM" id="SSF48452">
    <property type="entry name" value="TPR-like"/>
    <property type="match status" value="2"/>
</dbReference>
<dbReference type="Proteomes" id="UP000275408">
    <property type="component" value="Unassembled WGS sequence"/>
</dbReference>
<dbReference type="GO" id="GO:0006325">
    <property type="term" value="P:chromatin organization"/>
    <property type="evidence" value="ECO:0007669"/>
    <property type="project" value="UniProtKB-KW"/>
</dbReference>